<dbReference type="RefSeq" id="WP_085543871.1">
    <property type="nucleotide sequence ID" value="NZ_FXBB01000004.1"/>
</dbReference>
<accession>A0A1X7IQJ2</accession>
<reference evidence="3" key="1">
    <citation type="submission" date="2017-04" db="EMBL/GenBank/DDBJ databases">
        <authorList>
            <person name="Varghese N."/>
            <person name="Submissions S."/>
        </authorList>
    </citation>
    <scope>NUCLEOTIDE SEQUENCE [LARGE SCALE GENOMIC DNA]</scope>
    <source>
        <strain evidence="3">USBA 82</strain>
    </source>
</reference>
<keyword evidence="3" id="KW-1185">Reference proteome</keyword>
<gene>
    <name evidence="2" type="ORF">SAMN06275492_10453</name>
</gene>
<sequence length="161" mass="17530">MILKALLTLLFLIAGILAGLSGGKKPPAPQPPGYVEADHREAQPVFPKTTDEPQGEPQKTEPPRSYRIEGVGSREKIPVELPEGSWTVSDDDPPKSTIKLPKELEDLGKKAKEQLDALDEATRNSVKSVLDSINLEELDPDEATIRPKGDGVELKFSIPTD</sequence>
<dbReference type="OrthoDB" id="9873349at2"/>
<name>A0A1X7IQJ2_9BACT</name>
<dbReference type="STRING" id="561720.SAMN06275492_10453"/>
<evidence type="ECO:0000256" key="1">
    <source>
        <dbReference type="SAM" id="MobiDB-lite"/>
    </source>
</evidence>
<evidence type="ECO:0000313" key="3">
    <source>
        <dbReference type="Proteomes" id="UP000193355"/>
    </source>
</evidence>
<dbReference type="Proteomes" id="UP000193355">
    <property type="component" value="Unassembled WGS sequence"/>
</dbReference>
<feature type="compositionally biased region" description="Basic and acidic residues" evidence="1">
    <location>
        <begin position="58"/>
        <end position="78"/>
    </location>
</feature>
<protein>
    <submittedName>
        <fullName evidence="2">Uncharacterized protein</fullName>
    </submittedName>
</protein>
<feature type="region of interest" description="Disordered" evidence="1">
    <location>
        <begin position="21"/>
        <end position="96"/>
    </location>
</feature>
<evidence type="ECO:0000313" key="2">
    <source>
        <dbReference type="EMBL" id="SMG17372.1"/>
    </source>
</evidence>
<organism evidence="2 3">
    <name type="scientific">Dethiosulfovibrio salsuginis</name>
    <dbReference type="NCBI Taxonomy" id="561720"/>
    <lineage>
        <taxon>Bacteria</taxon>
        <taxon>Thermotogati</taxon>
        <taxon>Synergistota</taxon>
        <taxon>Synergistia</taxon>
        <taxon>Synergistales</taxon>
        <taxon>Dethiosulfovibrionaceae</taxon>
        <taxon>Dethiosulfovibrio</taxon>
    </lineage>
</organism>
<dbReference type="AlphaFoldDB" id="A0A1X7IQJ2"/>
<dbReference type="EMBL" id="FXBB01000004">
    <property type="protein sequence ID" value="SMG17372.1"/>
    <property type="molecule type" value="Genomic_DNA"/>
</dbReference>
<proteinExistence type="predicted"/>